<dbReference type="OrthoDB" id="97973at2759"/>
<evidence type="ECO:0000256" key="3">
    <source>
        <dbReference type="ARBA" id="ARBA00022525"/>
    </source>
</evidence>
<protein>
    <recommendedName>
        <fullName evidence="5">RxLR effector protein</fullName>
    </recommendedName>
</protein>
<dbReference type="InParanoid" id="H3H152"/>
<evidence type="ECO:0000256" key="1">
    <source>
        <dbReference type="ARBA" id="ARBA00004613"/>
    </source>
</evidence>
<dbReference type="VEuPathDB" id="FungiDB:KRP23_1891"/>
<dbReference type="Proteomes" id="UP000005238">
    <property type="component" value="Unassembled WGS sequence"/>
</dbReference>
<keyword evidence="3 5" id="KW-0964">Secreted</keyword>
<evidence type="ECO:0000256" key="4">
    <source>
        <dbReference type="ARBA" id="ARBA00022729"/>
    </source>
</evidence>
<dbReference type="Pfam" id="PF16810">
    <property type="entry name" value="RXLR"/>
    <property type="match status" value="1"/>
</dbReference>
<comment type="subcellular location">
    <subcellularLocation>
        <location evidence="1 5">Secreted</location>
    </subcellularLocation>
</comment>
<dbReference type="AlphaFoldDB" id="H3H152"/>
<dbReference type="InterPro" id="IPR031825">
    <property type="entry name" value="RXLR"/>
</dbReference>
<dbReference type="eggNOG" id="ENOG502RGHF">
    <property type="taxonomic scope" value="Eukaryota"/>
</dbReference>
<dbReference type="HOGENOM" id="CLU_071191_1_0_1"/>
<comment type="similarity">
    <text evidence="2 5">Belongs to the RxLR effector family.</text>
</comment>
<dbReference type="EnsemblProtists" id="Phyra83943">
    <property type="protein sequence ID" value="Phyra83943"/>
    <property type="gene ID" value="Phyra83943"/>
</dbReference>
<comment type="function">
    <text evidence="5">Effector that suppresses plant defense responses during pathogen infection.</text>
</comment>
<sequence>MRFCNAFLATLLILLATTVNAEKSIRSSIITNVAYGRASRGRLLRKADADEANAIDTEERGVLSSIKNWGNMQYWLAVGKSDDQVKKALKMEGLTDAALKAHPNYKQLEKFWYKREGREMDDWLEEGMSTKDVWDDLGLAGMSKAQRKNSDELRQYVRYATKYDDEIWLRKNSIFQPKVYYEGSPAEMKVKVQIWAKAKRKSWYVKEMLDLDGLSKAMRETNPNNKYYLEFLKLTGRSER</sequence>
<dbReference type="GeneID" id="94222383"/>
<feature type="signal peptide" evidence="5">
    <location>
        <begin position="1"/>
        <end position="21"/>
    </location>
</feature>
<evidence type="ECO:0000256" key="5">
    <source>
        <dbReference type="RuleBase" id="RU367124"/>
    </source>
</evidence>
<keyword evidence="7" id="KW-1185">Reference proteome</keyword>
<organism evidence="6 7">
    <name type="scientific">Phytophthora ramorum</name>
    <name type="common">Sudden oak death agent</name>
    <dbReference type="NCBI Taxonomy" id="164328"/>
    <lineage>
        <taxon>Eukaryota</taxon>
        <taxon>Sar</taxon>
        <taxon>Stramenopiles</taxon>
        <taxon>Oomycota</taxon>
        <taxon>Peronosporomycetes</taxon>
        <taxon>Peronosporales</taxon>
        <taxon>Peronosporaceae</taxon>
        <taxon>Phytophthora</taxon>
    </lineage>
</organism>
<dbReference type="RefSeq" id="XP_067749226.1">
    <property type="nucleotide sequence ID" value="XM_067886556.1"/>
</dbReference>
<evidence type="ECO:0000313" key="6">
    <source>
        <dbReference type="EnsemblProtists" id="Phyra83943"/>
    </source>
</evidence>
<evidence type="ECO:0000313" key="7">
    <source>
        <dbReference type="Proteomes" id="UP000005238"/>
    </source>
</evidence>
<reference evidence="7" key="1">
    <citation type="journal article" date="2006" name="Science">
        <title>Phytophthora genome sequences uncover evolutionary origins and mechanisms of pathogenesis.</title>
        <authorList>
            <person name="Tyler B.M."/>
            <person name="Tripathy S."/>
            <person name="Zhang X."/>
            <person name="Dehal P."/>
            <person name="Jiang R.H."/>
            <person name="Aerts A."/>
            <person name="Arredondo F.D."/>
            <person name="Baxter L."/>
            <person name="Bensasson D."/>
            <person name="Beynon J.L."/>
            <person name="Chapman J."/>
            <person name="Damasceno C.M."/>
            <person name="Dorrance A.E."/>
            <person name="Dou D."/>
            <person name="Dickerman A.W."/>
            <person name="Dubchak I.L."/>
            <person name="Garbelotto M."/>
            <person name="Gijzen M."/>
            <person name="Gordon S.G."/>
            <person name="Govers F."/>
            <person name="Grunwald N.J."/>
            <person name="Huang W."/>
            <person name="Ivors K.L."/>
            <person name="Jones R.W."/>
            <person name="Kamoun S."/>
            <person name="Krampis K."/>
            <person name="Lamour K.H."/>
            <person name="Lee M.K."/>
            <person name="McDonald W.H."/>
            <person name="Medina M."/>
            <person name="Meijer H.J."/>
            <person name="Nordberg E.K."/>
            <person name="Maclean D.J."/>
            <person name="Ospina-Giraldo M.D."/>
            <person name="Morris P.F."/>
            <person name="Phuntumart V."/>
            <person name="Putnam N.H."/>
            <person name="Rash S."/>
            <person name="Rose J.K."/>
            <person name="Sakihama Y."/>
            <person name="Salamov A.A."/>
            <person name="Savidor A."/>
            <person name="Scheuring C.F."/>
            <person name="Smith B.M."/>
            <person name="Sobral B.W."/>
            <person name="Terry A."/>
            <person name="Torto-Alalibo T.A."/>
            <person name="Win J."/>
            <person name="Xu Z."/>
            <person name="Zhang H."/>
            <person name="Grigoriev I.V."/>
            <person name="Rokhsar D.S."/>
            <person name="Boore J.L."/>
        </authorList>
    </citation>
    <scope>NUCLEOTIDE SEQUENCE [LARGE SCALE GENOMIC DNA]</scope>
    <source>
        <strain evidence="7">Pr102</strain>
    </source>
</reference>
<feature type="chain" id="PRO_5044961532" description="RxLR effector protein" evidence="5">
    <location>
        <begin position="22"/>
        <end position="240"/>
    </location>
</feature>
<keyword evidence="4 5" id="KW-0732">Signal</keyword>
<reference evidence="6" key="2">
    <citation type="submission" date="2015-06" db="UniProtKB">
        <authorList>
            <consortium name="EnsemblProtists"/>
        </authorList>
    </citation>
    <scope>IDENTIFICATION</scope>
    <source>
        <strain evidence="6">Pr102</strain>
    </source>
</reference>
<accession>H3H152</accession>
<proteinExistence type="inferred from homology"/>
<dbReference type="EMBL" id="DS566097">
    <property type="status" value="NOT_ANNOTATED_CDS"/>
    <property type="molecule type" value="Genomic_DNA"/>
</dbReference>
<evidence type="ECO:0000256" key="2">
    <source>
        <dbReference type="ARBA" id="ARBA00010400"/>
    </source>
</evidence>
<dbReference type="VEuPathDB" id="FungiDB:KRP22_10543"/>
<name>H3H152_PHYRM</name>
<comment type="domain">
    <text evidence="5">The RxLR-dEER motif acts to carry the protein into the host cell cytoplasm through binding to cell surface phosphatidylinositol-3-phosphate.</text>
</comment>